<keyword evidence="7" id="KW-1185">Reference proteome</keyword>
<gene>
    <name evidence="6" type="ORF">CYMTET_35413</name>
</gene>
<organism evidence="6 7">
    <name type="scientific">Cymbomonas tetramitiformis</name>
    <dbReference type="NCBI Taxonomy" id="36881"/>
    <lineage>
        <taxon>Eukaryota</taxon>
        <taxon>Viridiplantae</taxon>
        <taxon>Chlorophyta</taxon>
        <taxon>Pyramimonadophyceae</taxon>
        <taxon>Pyramimonadales</taxon>
        <taxon>Pyramimonadaceae</taxon>
        <taxon>Cymbomonas</taxon>
    </lineage>
</organism>
<dbReference type="Proteomes" id="UP001190700">
    <property type="component" value="Unassembled WGS sequence"/>
</dbReference>
<accession>A0AAE0F991</accession>
<keyword evidence="4" id="KW-0812">Transmembrane</keyword>
<reference evidence="6 7" key="1">
    <citation type="journal article" date="2015" name="Genome Biol. Evol.">
        <title>Comparative Genomics of a Bacterivorous Green Alga Reveals Evolutionary Causalities and Consequences of Phago-Mixotrophic Mode of Nutrition.</title>
        <authorList>
            <person name="Burns J.A."/>
            <person name="Paasch A."/>
            <person name="Narechania A."/>
            <person name="Kim E."/>
        </authorList>
    </citation>
    <scope>NUCLEOTIDE SEQUENCE [LARGE SCALE GENOMIC DNA]</scope>
    <source>
        <strain evidence="6 7">PLY_AMNH</strain>
    </source>
</reference>
<evidence type="ECO:0000256" key="4">
    <source>
        <dbReference type="SAM" id="Phobius"/>
    </source>
</evidence>
<dbReference type="Pfam" id="PF00685">
    <property type="entry name" value="Sulfotransfer_1"/>
    <property type="match status" value="1"/>
</dbReference>
<keyword evidence="2 3" id="KW-0808">Transferase</keyword>
<dbReference type="EMBL" id="LGRX02022656">
    <property type="protein sequence ID" value="KAK3255402.1"/>
    <property type="molecule type" value="Genomic_DNA"/>
</dbReference>
<feature type="domain" description="Sulfotransferase" evidence="5">
    <location>
        <begin position="29"/>
        <end position="265"/>
    </location>
</feature>
<dbReference type="Gene3D" id="3.40.50.300">
    <property type="entry name" value="P-loop containing nucleotide triphosphate hydrolases"/>
    <property type="match status" value="1"/>
</dbReference>
<evidence type="ECO:0000256" key="2">
    <source>
        <dbReference type="ARBA" id="ARBA00022679"/>
    </source>
</evidence>
<name>A0AAE0F991_9CHLO</name>
<dbReference type="EC" id="2.8.2.-" evidence="3"/>
<sequence length="326" mass="37296">MSQMKSMPVLDITSEATLKSCGSLPPRPGDVFICSYPKSGTTWMQNIVVTLGLRGKSFSHISQYSPFYDIDPHWEGSSFSSQFDQAFREFGRRIFNTHLRWEQLPGNQDTRYIYVVRDGKDAVHSFYQHLSHQVGGFEGSFDDFFQEWMLGKIPYGRWVDHIKSFEAATADSRVLFVRYEDMKDDLGHEVARIAAHLQIPLTTQELEDILPNFSMSSMKARKSQFQPISVEWKGSFEFIRKGTVGDSEQTFNKEKVSKFNESVQEMFPRGLPAFCCPSSSSSADGQKKCDEMKMQTENLIPQGRNMLLVFSAALLVLLPMWTLARR</sequence>
<dbReference type="InterPro" id="IPR027417">
    <property type="entry name" value="P-loop_NTPase"/>
</dbReference>
<feature type="transmembrane region" description="Helical" evidence="4">
    <location>
        <begin position="306"/>
        <end position="324"/>
    </location>
</feature>
<evidence type="ECO:0000256" key="1">
    <source>
        <dbReference type="ARBA" id="ARBA00005771"/>
    </source>
</evidence>
<dbReference type="SUPFAM" id="SSF52540">
    <property type="entry name" value="P-loop containing nucleoside triphosphate hydrolases"/>
    <property type="match status" value="1"/>
</dbReference>
<dbReference type="GO" id="GO:0008146">
    <property type="term" value="F:sulfotransferase activity"/>
    <property type="evidence" value="ECO:0007669"/>
    <property type="project" value="InterPro"/>
</dbReference>
<protein>
    <recommendedName>
        <fullName evidence="3">Sulfotransferase</fullName>
        <ecNumber evidence="3">2.8.2.-</ecNumber>
    </recommendedName>
</protein>
<evidence type="ECO:0000313" key="7">
    <source>
        <dbReference type="Proteomes" id="UP001190700"/>
    </source>
</evidence>
<evidence type="ECO:0000256" key="3">
    <source>
        <dbReference type="RuleBase" id="RU361155"/>
    </source>
</evidence>
<proteinExistence type="inferred from homology"/>
<dbReference type="InterPro" id="IPR000863">
    <property type="entry name" value="Sulfotransferase_dom"/>
</dbReference>
<comment type="similarity">
    <text evidence="1 3">Belongs to the sulfotransferase 1 family.</text>
</comment>
<evidence type="ECO:0000313" key="6">
    <source>
        <dbReference type="EMBL" id="KAK3255402.1"/>
    </source>
</evidence>
<evidence type="ECO:0000259" key="5">
    <source>
        <dbReference type="Pfam" id="PF00685"/>
    </source>
</evidence>
<dbReference type="AlphaFoldDB" id="A0AAE0F991"/>
<keyword evidence="4" id="KW-1133">Transmembrane helix</keyword>
<comment type="caution">
    <text evidence="6">The sequence shown here is derived from an EMBL/GenBank/DDBJ whole genome shotgun (WGS) entry which is preliminary data.</text>
</comment>
<keyword evidence="4" id="KW-0472">Membrane</keyword>
<dbReference type="PANTHER" id="PTHR11783">
    <property type="entry name" value="SULFOTRANSFERASE SULT"/>
    <property type="match status" value="1"/>
</dbReference>